<protein>
    <submittedName>
        <fullName evidence="1">Uncharacterized protein</fullName>
    </submittedName>
</protein>
<organism evidence="1 2">
    <name type="scientific">Larinioides sclopetarius</name>
    <dbReference type="NCBI Taxonomy" id="280406"/>
    <lineage>
        <taxon>Eukaryota</taxon>
        <taxon>Metazoa</taxon>
        <taxon>Ecdysozoa</taxon>
        <taxon>Arthropoda</taxon>
        <taxon>Chelicerata</taxon>
        <taxon>Arachnida</taxon>
        <taxon>Araneae</taxon>
        <taxon>Araneomorphae</taxon>
        <taxon>Entelegynae</taxon>
        <taxon>Araneoidea</taxon>
        <taxon>Araneidae</taxon>
        <taxon>Larinioides</taxon>
    </lineage>
</organism>
<sequence length="74" mass="8610">MRQLPVNIRSNPRNCLSPLWDFIRKIKVKKCNSCCCSFKVQKIQGIGRTFGHGCNENGSRTFQKIFHVTFLLYC</sequence>
<comment type="caution">
    <text evidence="1">The sequence shown here is derived from an EMBL/GenBank/DDBJ whole genome shotgun (WGS) entry which is preliminary data.</text>
</comment>
<evidence type="ECO:0000313" key="2">
    <source>
        <dbReference type="Proteomes" id="UP001497382"/>
    </source>
</evidence>
<reference evidence="1 2" key="1">
    <citation type="submission" date="2024-04" db="EMBL/GenBank/DDBJ databases">
        <authorList>
            <person name="Rising A."/>
            <person name="Reimegard J."/>
            <person name="Sonavane S."/>
            <person name="Akerstrom W."/>
            <person name="Nylinder S."/>
            <person name="Hedman E."/>
            <person name="Kallberg Y."/>
        </authorList>
    </citation>
    <scope>NUCLEOTIDE SEQUENCE [LARGE SCALE GENOMIC DNA]</scope>
</reference>
<gene>
    <name evidence="1" type="ORF">LARSCL_LOCUS11211</name>
</gene>
<dbReference type="EMBL" id="CAXIEN010000136">
    <property type="protein sequence ID" value="CAL1280825.1"/>
    <property type="molecule type" value="Genomic_DNA"/>
</dbReference>
<name>A0AAV2A9Z6_9ARAC</name>
<dbReference type="AlphaFoldDB" id="A0AAV2A9Z6"/>
<accession>A0AAV2A9Z6</accession>
<proteinExistence type="predicted"/>
<evidence type="ECO:0000313" key="1">
    <source>
        <dbReference type="EMBL" id="CAL1280825.1"/>
    </source>
</evidence>
<keyword evidence="2" id="KW-1185">Reference proteome</keyword>
<dbReference type="Proteomes" id="UP001497382">
    <property type="component" value="Unassembled WGS sequence"/>
</dbReference>